<dbReference type="InterPro" id="IPR039868">
    <property type="entry name" value="ARMD3-like"/>
</dbReference>
<keyword evidence="2" id="KW-0812">Transmembrane</keyword>
<evidence type="ECO:0000259" key="6">
    <source>
        <dbReference type="SMART" id="SM01158"/>
    </source>
</evidence>
<name>A0A2P2I2Q9_9CRUS</name>
<accession>A0A2P2I2Q9</accession>
<dbReference type="SMART" id="SM01158">
    <property type="entry name" value="DUF1741"/>
    <property type="match status" value="1"/>
</dbReference>
<dbReference type="PANTHER" id="PTHR13608">
    <property type="entry name" value="ARMADILLO-LIKE HELICAL DOMAIN-CONTAINING PROTEIN 3"/>
    <property type="match status" value="1"/>
</dbReference>
<dbReference type="EMBL" id="IACT01007734">
    <property type="protein sequence ID" value="LAC26847.1"/>
    <property type="molecule type" value="mRNA"/>
</dbReference>
<evidence type="ECO:0000313" key="7">
    <source>
        <dbReference type="EMBL" id="LAB68315.1"/>
    </source>
</evidence>
<keyword evidence="4" id="KW-0472">Membrane</keyword>
<dbReference type="InterPro" id="IPR013636">
    <property type="entry name" value="ARMH3_C"/>
</dbReference>
<dbReference type="Pfam" id="PF08427">
    <property type="entry name" value="ARMH3_C"/>
    <property type="match status" value="1"/>
</dbReference>
<dbReference type="GO" id="GO:0016020">
    <property type="term" value="C:membrane"/>
    <property type="evidence" value="ECO:0007669"/>
    <property type="project" value="UniProtKB-SubCell"/>
</dbReference>
<feature type="domain" description="Armadillo-like helical" evidence="6">
    <location>
        <begin position="578"/>
        <end position="816"/>
    </location>
</feature>
<organism evidence="7">
    <name type="scientific">Hirondellea gigas</name>
    <dbReference type="NCBI Taxonomy" id="1518452"/>
    <lineage>
        <taxon>Eukaryota</taxon>
        <taxon>Metazoa</taxon>
        <taxon>Ecdysozoa</taxon>
        <taxon>Arthropoda</taxon>
        <taxon>Crustacea</taxon>
        <taxon>Multicrustacea</taxon>
        <taxon>Malacostraca</taxon>
        <taxon>Eumalacostraca</taxon>
        <taxon>Peracarida</taxon>
        <taxon>Amphipoda</taxon>
        <taxon>Amphilochidea</taxon>
        <taxon>Lysianassida</taxon>
        <taxon>Lysianassidira</taxon>
        <taxon>Lysianassoidea</taxon>
        <taxon>Lysianassidae</taxon>
        <taxon>Hirondellea</taxon>
    </lineage>
</organism>
<evidence type="ECO:0000313" key="8">
    <source>
        <dbReference type="EMBL" id="LAC26847.1"/>
    </source>
</evidence>
<reference evidence="8" key="1">
    <citation type="submission" date="2017-11" db="EMBL/GenBank/DDBJ databases">
        <title>The sensing device of the deep-sea amphipod.</title>
        <authorList>
            <person name="Kobayashi H."/>
            <person name="Nagahama T."/>
            <person name="Arai W."/>
            <person name="Sasagawa Y."/>
            <person name="Umeda M."/>
            <person name="Hayashi T."/>
            <person name="Nikaido I."/>
            <person name="Watanabe H."/>
            <person name="Oguri K."/>
            <person name="Kitazato H."/>
            <person name="Fujioka K."/>
            <person name="Kido Y."/>
            <person name="Takami H."/>
        </authorList>
    </citation>
    <scope>NUCLEOTIDE SEQUENCE</scope>
    <source>
        <tissue evidence="8">Whole body</tissue>
    </source>
</reference>
<evidence type="ECO:0000256" key="2">
    <source>
        <dbReference type="ARBA" id="ARBA00022692"/>
    </source>
</evidence>
<feature type="compositionally biased region" description="Low complexity" evidence="5">
    <location>
        <begin position="379"/>
        <end position="401"/>
    </location>
</feature>
<evidence type="ECO:0000256" key="1">
    <source>
        <dbReference type="ARBA" id="ARBA00004370"/>
    </source>
</evidence>
<sequence length="851" mass="93563">MTSMSSMSSKLKGGGVRRGQLKEKVVQMYEELLHPVPHPALAAAALPQSTTTRFWEDFFLLKPKLSALESEIGRLSLEQLAALKPNINGLFAQCVATLGNTQQPAYSIRCINALLTLCGLIRGVYRKCEGGGSSLAVTASAISPLAVTTSTCDVINILIGFDAAEDMMSQLLQHCSHFLTGEYAGCLKSVSLKLLLVLCTATDNISQNTLLEYLTITSTFHPVIQLLSDSSSRHLYGGDVVLFILLMVQYRSDEMVNPYTVQLSLLDNELVLNGYGQVIRSWLSSFNRKFAASVVEAQSSGWLASITSMVGGLFVSDEHSTSRTHQIKANDAYLLALFEAVHLNRNFITALTTAATETSSPPSPAISTLTLHQQQMIATASSNTPPPSNTNTSAVTPTTPSDNSFAENANGLVGSAAPSIVTPTTPVTQCGSANTSCLNIGSSSSSASTNSTQLFGSNQPACSPEVASQITSVINNNTFNSSLTQQHQDELHYQQQQQLLLEANIQPTNLMVTFLEYCSIVMQDTKTEECHHNVQLCFIILTCISEDQYSNLLLHDANLVFGVHLHRLPMRHRKLMPPHHKSQHARPLACAVLDLLVEFTMSHMLKKLPVELFLQCIGIVHRLLCYQKRNSVRLPYNWKELWTALIALAKFLVANETQLAKKHNIFQLAYQVVNIFNLFITYGDTFLSSPSSYDELYYEIMRMHLVFENLYSMSLRYARTDGEYKDASHKLTNSLANVRSIIGHFTPALDRYSHEHSIAALTEQQVLEVVRTNYESLTLKLHDSLDTYTKYTALPHHKALHANMVRNVILEMRQSIDLTGPDTASTGDLSSSSNVLPASTTASATLQAAAT</sequence>
<evidence type="ECO:0000256" key="4">
    <source>
        <dbReference type="ARBA" id="ARBA00023136"/>
    </source>
</evidence>
<dbReference type="EMBL" id="IACF01002670">
    <property type="protein sequence ID" value="LAB68315.1"/>
    <property type="molecule type" value="mRNA"/>
</dbReference>
<proteinExistence type="evidence at transcript level"/>
<dbReference type="GO" id="GO:0005829">
    <property type="term" value="C:cytosol"/>
    <property type="evidence" value="ECO:0007669"/>
    <property type="project" value="TreeGrafter"/>
</dbReference>
<feature type="region of interest" description="Disordered" evidence="5">
    <location>
        <begin position="379"/>
        <end position="410"/>
    </location>
</feature>
<keyword evidence="3" id="KW-1133">Transmembrane helix</keyword>
<protein>
    <submittedName>
        <fullName evidence="7">UPF0668 protein C10orf76 homolog</fullName>
    </submittedName>
</protein>
<dbReference type="PANTHER" id="PTHR13608:SF3">
    <property type="entry name" value="ARMADILLO-LIKE HELICAL DOMAIN-CONTAINING PROTEIN 3"/>
    <property type="match status" value="1"/>
</dbReference>
<evidence type="ECO:0000256" key="3">
    <source>
        <dbReference type="ARBA" id="ARBA00022989"/>
    </source>
</evidence>
<dbReference type="AlphaFoldDB" id="A0A2P2I2Q9"/>
<reference evidence="7" key="2">
    <citation type="journal article" date="2018" name="Biosci. Biotechnol. Biochem.">
        <title>Polysaccharide hydrolase of the hadal zone amphipods Hirondellea gigas.</title>
        <authorList>
            <person name="Kobayashi H."/>
            <person name="Nagahama T."/>
            <person name="Arai W."/>
            <person name="Sasagawa Y."/>
            <person name="Umeda M."/>
            <person name="Hayashi T."/>
            <person name="Nikaido I."/>
            <person name="Watanabe H."/>
            <person name="Oguri K."/>
            <person name="Kitazato H."/>
            <person name="Fujioka K."/>
            <person name="Kido Y."/>
            <person name="Takami H."/>
        </authorList>
    </citation>
    <scope>NUCLEOTIDE SEQUENCE</scope>
    <source>
        <tissue evidence="7">Whole body</tissue>
    </source>
</reference>
<evidence type="ECO:0000256" key="5">
    <source>
        <dbReference type="SAM" id="MobiDB-lite"/>
    </source>
</evidence>
<comment type="subcellular location">
    <subcellularLocation>
        <location evidence="1">Membrane</location>
    </subcellularLocation>
</comment>